<evidence type="ECO:0000313" key="1">
    <source>
        <dbReference type="EMBL" id="PWE52904.1"/>
    </source>
</evidence>
<name>A0A2U2DHZ8_9HYPH</name>
<dbReference type="EMBL" id="QFBC01000019">
    <property type="protein sequence ID" value="PWE52904.1"/>
    <property type="molecule type" value="Genomic_DNA"/>
</dbReference>
<reference evidence="1 2" key="1">
    <citation type="submission" date="2018-05" db="EMBL/GenBank/DDBJ databases">
        <title>The draft genome of strain NS-104.</title>
        <authorList>
            <person name="Hang P."/>
            <person name="Jiang J."/>
        </authorList>
    </citation>
    <scope>NUCLEOTIDE SEQUENCE [LARGE SCALE GENOMIC DNA]</scope>
    <source>
        <strain evidence="1 2">NS-104</strain>
    </source>
</reference>
<dbReference type="Proteomes" id="UP000245252">
    <property type="component" value="Unassembled WGS sequence"/>
</dbReference>
<keyword evidence="2" id="KW-1185">Reference proteome</keyword>
<organism evidence="1 2">
    <name type="scientific">Metarhizobium album</name>
    <dbReference type="NCBI Taxonomy" id="2182425"/>
    <lineage>
        <taxon>Bacteria</taxon>
        <taxon>Pseudomonadati</taxon>
        <taxon>Pseudomonadota</taxon>
        <taxon>Alphaproteobacteria</taxon>
        <taxon>Hyphomicrobiales</taxon>
        <taxon>Rhizobiaceae</taxon>
        <taxon>Metarhizobium</taxon>
    </lineage>
</organism>
<sequence>MMRGLILAQVKGTLFQLIMAYFAFALGACNINLTVSLTMDIISALNAQYSSLIDPNLKITSLKALSSDPQN</sequence>
<dbReference type="PROSITE" id="PS51257">
    <property type="entry name" value="PROKAR_LIPOPROTEIN"/>
    <property type="match status" value="1"/>
</dbReference>
<proteinExistence type="predicted"/>
<dbReference type="AlphaFoldDB" id="A0A2U2DHZ8"/>
<gene>
    <name evidence="1" type="ORF">DEM27_27810</name>
</gene>
<protein>
    <submittedName>
        <fullName evidence="1">Uncharacterized protein</fullName>
    </submittedName>
</protein>
<accession>A0A2U2DHZ8</accession>
<comment type="caution">
    <text evidence="1">The sequence shown here is derived from an EMBL/GenBank/DDBJ whole genome shotgun (WGS) entry which is preliminary data.</text>
</comment>
<evidence type="ECO:0000313" key="2">
    <source>
        <dbReference type="Proteomes" id="UP000245252"/>
    </source>
</evidence>